<name>A0A0D0J0M3_9BACT</name>
<dbReference type="Pfam" id="PF06250">
    <property type="entry name" value="YhcG_C"/>
    <property type="match status" value="1"/>
</dbReference>
<evidence type="ECO:0000259" key="1">
    <source>
        <dbReference type="Pfam" id="PF06250"/>
    </source>
</evidence>
<dbReference type="InterPro" id="IPR053148">
    <property type="entry name" value="PD-DEXK-like_domain"/>
</dbReference>
<evidence type="ECO:0000313" key="2">
    <source>
        <dbReference type="EMBL" id="KIP63025.1"/>
    </source>
</evidence>
<dbReference type="AlphaFoldDB" id="A0A0D0J0M3"/>
<sequence length="96" mass="11392">MPVNDARKAVGMFKDEYLLDYINIDEMEVDKPEDIDERVIEKAIVRNIKKIIMTFGRDFAYIGNQYHLEMKLLDSNEIRQLRDVCIFEVNGIEVYM</sequence>
<comment type="caution">
    <text evidence="2">The sequence shown here is derived from an EMBL/GenBank/DDBJ whole genome shotgun (WGS) entry which is preliminary data.</text>
</comment>
<dbReference type="InterPro" id="IPR009362">
    <property type="entry name" value="YhcG_C"/>
</dbReference>
<dbReference type="STRING" id="1602171.ST44_05050"/>
<reference evidence="2 3" key="1">
    <citation type="submission" date="2015-01" db="EMBL/GenBank/DDBJ databases">
        <title>Comparative genomics of non-oral Prevotella species.</title>
        <authorList>
            <person name="Accetto T."/>
            <person name="Nograsek B."/>
            <person name="Avgustin G."/>
        </authorList>
    </citation>
    <scope>NUCLEOTIDE SEQUENCE [LARGE SCALE GENOMIC DNA]</scope>
    <source>
        <strain evidence="2 3">P5-119</strain>
    </source>
</reference>
<evidence type="ECO:0000313" key="3">
    <source>
        <dbReference type="Proteomes" id="UP000032046"/>
    </source>
</evidence>
<gene>
    <name evidence="2" type="ORF">ST44_05050</name>
</gene>
<dbReference type="Proteomes" id="UP000032046">
    <property type="component" value="Unassembled WGS sequence"/>
</dbReference>
<dbReference type="RefSeq" id="WP_042518645.1">
    <property type="nucleotide sequence ID" value="NZ_JXQK01000049.1"/>
</dbReference>
<keyword evidence="3" id="KW-1185">Reference proteome</keyword>
<accession>A0A0D0J0M3</accession>
<proteinExistence type="predicted"/>
<dbReference type="PANTHER" id="PTHR30547:SF0">
    <property type="entry name" value="BLR8175 PROTEIN"/>
    <property type="match status" value="1"/>
</dbReference>
<feature type="domain" description="YhcG PDDEXK nuclease" evidence="1">
    <location>
        <begin position="12"/>
        <end position="71"/>
    </location>
</feature>
<protein>
    <recommendedName>
        <fullName evidence="1">YhcG PDDEXK nuclease domain-containing protein</fullName>
    </recommendedName>
</protein>
<dbReference type="PANTHER" id="PTHR30547">
    <property type="entry name" value="UNCHARACTERIZED PROTEIN YHCG-RELATED"/>
    <property type="match status" value="1"/>
</dbReference>
<dbReference type="EMBL" id="JXQK01000049">
    <property type="protein sequence ID" value="KIP63025.1"/>
    <property type="molecule type" value="Genomic_DNA"/>
</dbReference>
<organism evidence="2 3">
    <name type="scientific">Prevotella pectinovora</name>
    <dbReference type="NCBI Taxonomy" id="1602169"/>
    <lineage>
        <taxon>Bacteria</taxon>
        <taxon>Pseudomonadati</taxon>
        <taxon>Bacteroidota</taxon>
        <taxon>Bacteroidia</taxon>
        <taxon>Bacteroidales</taxon>
        <taxon>Prevotellaceae</taxon>
        <taxon>Prevotella</taxon>
    </lineage>
</organism>